<name>A0A836C1C7_9CHLO</name>
<dbReference type="PANTHER" id="PTHR43840:SF52">
    <property type="entry name" value="CATION EFFLUX FAMILY PROTEIN"/>
    <property type="match status" value="1"/>
</dbReference>
<comment type="caution">
    <text evidence="10">The sequence shown here is derived from an EMBL/GenBank/DDBJ whole genome shotgun (WGS) entry which is preliminary data.</text>
</comment>
<dbReference type="InterPro" id="IPR058533">
    <property type="entry name" value="Cation_efflux_TM"/>
</dbReference>
<dbReference type="SUPFAM" id="SSF161111">
    <property type="entry name" value="Cation efflux protein transmembrane domain-like"/>
    <property type="match status" value="1"/>
</dbReference>
<feature type="transmembrane region" description="Helical" evidence="7">
    <location>
        <begin position="187"/>
        <end position="206"/>
    </location>
</feature>
<reference evidence="10" key="1">
    <citation type="journal article" date="2020" name="bioRxiv">
        <title>Comparative genomics of Chlamydomonas.</title>
        <authorList>
            <person name="Craig R.J."/>
            <person name="Hasan A.R."/>
            <person name="Ness R.W."/>
            <person name="Keightley P.D."/>
        </authorList>
    </citation>
    <scope>NUCLEOTIDE SEQUENCE</scope>
    <source>
        <strain evidence="10">CCAP 11/70</strain>
    </source>
</reference>
<protein>
    <submittedName>
        <fullName evidence="10">Uncharacterized protein</fullName>
    </submittedName>
</protein>
<keyword evidence="11" id="KW-1185">Reference proteome</keyword>
<keyword evidence="4 7" id="KW-1133">Transmembrane helix</keyword>
<evidence type="ECO:0000256" key="6">
    <source>
        <dbReference type="SAM" id="MobiDB-lite"/>
    </source>
</evidence>
<dbReference type="Pfam" id="PF01545">
    <property type="entry name" value="Cation_efflux"/>
    <property type="match status" value="1"/>
</dbReference>
<evidence type="ECO:0000256" key="1">
    <source>
        <dbReference type="ARBA" id="ARBA00004141"/>
    </source>
</evidence>
<keyword evidence="5 7" id="KW-0472">Membrane</keyword>
<evidence type="ECO:0000313" key="10">
    <source>
        <dbReference type="EMBL" id="KAG2496615.1"/>
    </source>
</evidence>
<evidence type="ECO:0000313" key="11">
    <source>
        <dbReference type="Proteomes" id="UP000612055"/>
    </source>
</evidence>
<evidence type="ECO:0000256" key="3">
    <source>
        <dbReference type="ARBA" id="ARBA00022692"/>
    </source>
</evidence>
<organism evidence="10 11">
    <name type="scientific">Edaphochlamys debaryana</name>
    <dbReference type="NCBI Taxonomy" id="47281"/>
    <lineage>
        <taxon>Eukaryota</taxon>
        <taxon>Viridiplantae</taxon>
        <taxon>Chlorophyta</taxon>
        <taxon>core chlorophytes</taxon>
        <taxon>Chlorophyceae</taxon>
        <taxon>CS clade</taxon>
        <taxon>Chlamydomonadales</taxon>
        <taxon>Chlamydomonadales incertae sedis</taxon>
        <taxon>Edaphochlamys</taxon>
    </lineage>
</organism>
<dbReference type="InterPro" id="IPR050291">
    <property type="entry name" value="CDF_Transporter"/>
</dbReference>
<feature type="domain" description="Cation efflux protein transmembrane" evidence="8">
    <location>
        <begin position="83"/>
        <end position="273"/>
    </location>
</feature>
<dbReference type="NCBIfam" id="TIGR01297">
    <property type="entry name" value="CDF"/>
    <property type="match status" value="1"/>
</dbReference>
<keyword evidence="3 7" id="KW-0812">Transmembrane</keyword>
<dbReference type="SUPFAM" id="SSF160240">
    <property type="entry name" value="Cation efflux protein cytoplasmic domain-like"/>
    <property type="match status" value="1"/>
</dbReference>
<gene>
    <name evidence="10" type="ORF">HYH03_005436</name>
</gene>
<comment type="subcellular location">
    <subcellularLocation>
        <location evidence="1">Membrane</location>
        <topology evidence="1">Multi-pass membrane protein</topology>
    </subcellularLocation>
</comment>
<evidence type="ECO:0000256" key="4">
    <source>
        <dbReference type="ARBA" id="ARBA00022989"/>
    </source>
</evidence>
<evidence type="ECO:0000256" key="2">
    <source>
        <dbReference type="ARBA" id="ARBA00022448"/>
    </source>
</evidence>
<feature type="compositionally biased region" description="Low complexity" evidence="6">
    <location>
        <begin position="402"/>
        <end position="430"/>
    </location>
</feature>
<feature type="transmembrane region" description="Helical" evidence="7">
    <location>
        <begin position="148"/>
        <end position="175"/>
    </location>
</feature>
<keyword evidence="2" id="KW-0813">Transport</keyword>
<dbReference type="InterPro" id="IPR027470">
    <property type="entry name" value="Cation_efflux_CTD"/>
</dbReference>
<dbReference type="InterPro" id="IPR002524">
    <property type="entry name" value="Cation_efflux"/>
</dbReference>
<dbReference type="Pfam" id="PF16916">
    <property type="entry name" value="ZT_dimer"/>
    <property type="match status" value="1"/>
</dbReference>
<dbReference type="GO" id="GO:0016020">
    <property type="term" value="C:membrane"/>
    <property type="evidence" value="ECO:0007669"/>
    <property type="project" value="UniProtKB-SubCell"/>
</dbReference>
<dbReference type="GO" id="GO:0008324">
    <property type="term" value="F:monoatomic cation transmembrane transporter activity"/>
    <property type="evidence" value="ECO:0007669"/>
    <property type="project" value="InterPro"/>
</dbReference>
<feature type="transmembrane region" description="Helical" evidence="7">
    <location>
        <begin position="79"/>
        <end position="101"/>
    </location>
</feature>
<dbReference type="AlphaFoldDB" id="A0A836C1C7"/>
<sequence length="430" mass="46345">MSQLAREVVLGSTSGAHEAADFTRSQGEIRQAPRHEVTDDVESAAALLGSSERSEVADAAGGREGRAGEKEAFSSRVRIGIRASWVVNCLLLVSKTAVFVLSGSYAVLAAAVDSLVDLLSQAVLATAEYQVARFDQRYPIGRTRLSELSVIACACIMFVSTCMVLRDAAGAIWSGLHGRLPDLHVDAVLFVVLGGATFFKLLLYVYCRALRKNPIMLALSEDHLNDVQSNLAAIAGAAIAGFWPKLWWADPVVAIIFSLIIIKGWIGICWEQAQKVIGVAAPDELVEEVTTVTTSHHSAMQLDRVTAYHHGSNVAVEVEVLLPPDMSVRESHDIALALQHKARGWGRVHIEAIESVERAFVHVDYERRQLEEHKVERNLKLGERDVMKPLDVTHIDQAQLLPTSPSAATAAADGPAASAPSASPSGRNGS</sequence>
<proteinExistence type="predicted"/>
<evidence type="ECO:0000259" key="8">
    <source>
        <dbReference type="Pfam" id="PF01545"/>
    </source>
</evidence>
<feature type="transmembrane region" description="Helical" evidence="7">
    <location>
        <begin position="107"/>
        <end position="127"/>
    </location>
</feature>
<dbReference type="InterPro" id="IPR027469">
    <property type="entry name" value="Cation_efflux_TMD_sf"/>
</dbReference>
<feature type="region of interest" description="Disordered" evidence="6">
    <location>
        <begin position="401"/>
        <end position="430"/>
    </location>
</feature>
<dbReference type="PANTHER" id="PTHR43840">
    <property type="entry name" value="MITOCHONDRIAL METAL TRANSPORTER 1-RELATED"/>
    <property type="match status" value="1"/>
</dbReference>
<dbReference type="Gene3D" id="3.30.70.1350">
    <property type="entry name" value="Cation efflux protein, cytoplasmic domain"/>
    <property type="match status" value="1"/>
</dbReference>
<accession>A0A836C1C7</accession>
<evidence type="ECO:0000256" key="5">
    <source>
        <dbReference type="ARBA" id="ARBA00023136"/>
    </source>
</evidence>
<dbReference type="InterPro" id="IPR036837">
    <property type="entry name" value="Cation_efflux_CTD_sf"/>
</dbReference>
<dbReference type="Gene3D" id="1.20.1510.10">
    <property type="entry name" value="Cation efflux protein transmembrane domain"/>
    <property type="match status" value="1"/>
</dbReference>
<evidence type="ECO:0000259" key="9">
    <source>
        <dbReference type="Pfam" id="PF16916"/>
    </source>
</evidence>
<evidence type="ECO:0000256" key="7">
    <source>
        <dbReference type="SAM" id="Phobius"/>
    </source>
</evidence>
<feature type="transmembrane region" description="Helical" evidence="7">
    <location>
        <begin position="252"/>
        <end position="270"/>
    </location>
</feature>
<dbReference type="Proteomes" id="UP000612055">
    <property type="component" value="Unassembled WGS sequence"/>
</dbReference>
<dbReference type="OrthoDB" id="78296at2759"/>
<feature type="domain" description="Cation efflux protein cytoplasmic" evidence="9">
    <location>
        <begin position="282"/>
        <end position="340"/>
    </location>
</feature>
<dbReference type="EMBL" id="JAEHOE010000018">
    <property type="protein sequence ID" value="KAG2496615.1"/>
    <property type="molecule type" value="Genomic_DNA"/>
</dbReference>